<sequence length="162" mass="17285">MTAAPGMGSSSAGQAKLDSPDVQGVFKGRTLSVAMVGTVLVVVHNSQPPAQEEWARYCDLISANQHIGTAQLVIAEGPGPNAMQRQQALDQVPKGYAIPPTAVFTRSALVRGVVTLFNWFTPRAMRAFAPGELSPAAAHLKMPEEQFRHVVDIAYALLPPEP</sequence>
<dbReference type="Proteomes" id="UP000518300">
    <property type="component" value="Unassembled WGS sequence"/>
</dbReference>
<dbReference type="AlphaFoldDB" id="A0A848LNI9"/>
<gene>
    <name evidence="1" type="ORF">HG543_31765</name>
</gene>
<evidence type="ECO:0000313" key="1">
    <source>
        <dbReference type="EMBL" id="NMO19415.1"/>
    </source>
</evidence>
<evidence type="ECO:0000313" key="2">
    <source>
        <dbReference type="Proteomes" id="UP000518300"/>
    </source>
</evidence>
<accession>A0A848LNI9</accession>
<keyword evidence="2" id="KW-1185">Reference proteome</keyword>
<protein>
    <submittedName>
        <fullName evidence="1">STAS/SEC14 domain-containing protein</fullName>
    </submittedName>
</protein>
<reference evidence="1 2" key="1">
    <citation type="submission" date="2020-04" db="EMBL/GenBank/DDBJ databases">
        <title>Draft genome of Pyxidicoccus fallax type strain.</title>
        <authorList>
            <person name="Whitworth D.E."/>
        </authorList>
    </citation>
    <scope>NUCLEOTIDE SEQUENCE [LARGE SCALE GENOMIC DNA]</scope>
    <source>
        <strain evidence="1 2">DSM 14698</strain>
    </source>
</reference>
<proteinExistence type="predicted"/>
<comment type="caution">
    <text evidence="1">The sequence shown here is derived from an EMBL/GenBank/DDBJ whole genome shotgun (WGS) entry which is preliminary data.</text>
</comment>
<dbReference type="EMBL" id="JABBJJ010000182">
    <property type="protein sequence ID" value="NMO19415.1"/>
    <property type="molecule type" value="Genomic_DNA"/>
</dbReference>
<organism evidence="1 2">
    <name type="scientific">Pyxidicoccus fallax</name>
    <dbReference type="NCBI Taxonomy" id="394095"/>
    <lineage>
        <taxon>Bacteria</taxon>
        <taxon>Pseudomonadati</taxon>
        <taxon>Myxococcota</taxon>
        <taxon>Myxococcia</taxon>
        <taxon>Myxococcales</taxon>
        <taxon>Cystobacterineae</taxon>
        <taxon>Myxococcaceae</taxon>
        <taxon>Pyxidicoccus</taxon>
    </lineage>
</organism>
<name>A0A848LNI9_9BACT</name>